<protein>
    <recommendedName>
        <fullName evidence="3">Phosphohydrolase</fullName>
    </recommendedName>
</protein>
<dbReference type="PANTHER" id="PTHR43155:SF2">
    <property type="entry name" value="CYCLIC DI-GMP PHOSPHODIESTERASE PA4108"/>
    <property type="match status" value="1"/>
</dbReference>
<gene>
    <name evidence="1" type="ORF">EXJ73_18100</name>
</gene>
<dbReference type="Proteomes" id="UP001152766">
    <property type="component" value="Unassembled WGS sequence"/>
</dbReference>
<accession>A0A9X4LIV5</accession>
<dbReference type="SUPFAM" id="SSF109604">
    <property type="entry name" value="HD-domain/PDEase-like"/>
    <property type="match status" value="1"/>
</dbReference>
<comment type="caution">
    <text evidence="1">The sequence shown here is derived from an EMBL/GenBank/DDBJ whole genome shotgun (WGS) entry which is preliminary data.</text>
</comment>
<dbReference type="RefSeq" id="WP_268147373.1">
    <property type="nucleotide sequence ID" value="NZ_JAPPUW010000002.1"/>
</dbReference>
<organism evidence="1 2">
    <name type="scientific">Pelomonas aquatica</name>
    <dbReference type="NCBI Taxonomy" id="431058"/>
    <lineage>
        <taxon>Bacteria</taxon>
        <taxon>Pseudomonadati</taxon>
        <taxon>Pseudomonadota</taxon>
        <taxon>Betaproteobacteria</taxon>
        <taxon>Burkholderiales</taxon>
        <taxon>Sphaerotilaceae</taxon>
        <taxon>Roseateles</taxon>
    </lineage>
</organism>
<dbReference type="Gene3D" id="1.10.3210.10">
    <property type="entry name" value="Hypothetical protein af1432"/>
    <property type="match status" value="1"/>
</dbReference>
<dbReference type="InterPro" id="IPR003607">
    <property type="entry name" value="HD/PDEase_dom"/>
</dbReference>
<keyword evidence="2" id="KW-1185">Reference proteome</keyword>
<evidence type="ECO:0008006" key="3">
    <source>
        <dbReference type="Google" id="ProtNLM"/>
    </source>
</evidence>
<sequence>MSIKSNRVPLVEVRDLIHIGSPLPFKVLDSLERLLLNEGQVIQDEGQFDALNERGAWAERASVDAERKARAAANSQPVLSTLSHFDQWERLQWQFDKLARGLARRELPGTALEPFYDELLARLDRDPDAAIFLCTRQEDRRFALYPIRHSIHCAVLTTLTARHLGWDSARVHSLGRAALAMNLCILELQATLAEQGEAPTKRQMDQIRAHPSAAVTLLREVGITDEAMLDAVADHHEHDGGGGYPNGKNKVSPEARILRAIDVYMAKISPRAKRPGILPNDAVRQLFQQSPGDALSMGVIKTLGVHPPGSLVKLQSGEIAVVTRRPTAGIQPLVATLSDRQGRPRAETHHRDSADPEFAIVAALPVSKEFSRVAAERVYGLIND</sequence>
<evidence type="ECO:0000313" key="1">
    <source>
        <dbReference type="EMBL" id="MDG0864380.1"/>
    </source>
</evidence>
<dbReference type="CDD" id="cd00077">
    <property type="entry name" value="HDc"/>
    <property type="match status" value="1"/>
</dbReference>
<dbReference type="AlphaFoldDB" id="A0A9X4LIV5"/>
<dbReference type="EMBL" id="SGUG01000031">
    <property type="protein sequence ID" value="MDG0864380.1"/>
    <property type="molecule type" value="Genomic_DNA"/>
</dbReference>
<evidence type="ECO:0000313" key="2">
    <source>
        <dbReference type="Proteomes" id="UP001152766"/>
    </source>
</evidence>
<name>A0A9X4LIV5_9BURK</name>
<dbReference type="PANTHER" id="PTHR43155">
    <property type="entry name" value="CYCLIC DI-GMP PHOSPHODIESTERASE PA4108-RELATED"/>
    <property type="match status" value="1"/>
</dbReference>
<proteinExistence type="predicted"/>
<reference evidence="1" key="1">
    <citation type="submission" date="2019-02" db="EMBL/GenBank/DDBJ databases">
        <title>Draft genome of the type strain Pelomonas aquatica CCUG 52575T.</title>
        <authorList>
            <person name="Gomila M."/>
            <person name="Lalucat J."/>
        </authorList>
    </citation>
    <scope>NUCLEOTIDE SEQUENCE</scope>
    <source>
        <strain evidence="1">CCUG 52575</strain>
    </source>
</reference>
<dbReference type="Pfam" id="PF13487">
    <property type="entry name" value="HD_5"/>
    <property type="match status" value="1"/>
</dbReference>